<dbReference type="RefSeq" id="XP_056041965.1">
    <property type="nucleotide sequence ID" value="XM_056189697.1"/>
</dbReference>
<dbReference type="GeneID" id="80884863"/>
<sequence length="118" mass="13245">MSDRFLLLIIGRGLLAHIITYGDEDLSAEIGLHIMALKQMATCWETARKFENMLEVVVHEQELEKLGNAQNTSQLSVATDGSSHQCHSTFDIRNPAYDYDTVLETHRASNQTSNPDKP</sequence>
<proteinExistence type="predicted"/>
<name>A0AAD7VRV3_9ASCO</name>
<keyword evidence="1" id="KW-0732">Signal</keyword>
<evidence type="ECO:0000313" key="3">
    <source>
        <dbReference type="Proteomes" id="UP001217417"/>
    </source>
</evidence>
<organism evidence="2 3">
    <name type="scientific">Lipomyces tetrasporus</name>
    <dbReference type="NCBI Taxonomy" id="54092"/>
    <lineage>
        <taxon>Eukaryota</taxon>
        <taxon>Fungi</taxon>
        <taxon>Dikarya</taxon>
        <taxon>Ascomycota</taxon>
        <taxon>Saccharomycotina</taxon>
        <taxon>Lipomycetes</taxon>
        <taxon>Lipomycetales</taxon>
        <taxon>Lipomycetaceae</taxon>
        <taxon>Lipomyces</taxon>
    </lineage>
</organism>
<comment type="caution">
    <text evidence="2">The sequence shown here is derived from an EMBL/GenBank/DDBJ whole genome shotgun (WGS) entry which is preliminary data.</text>
</comment>
<dbReference type="EMBL" id="JARPMG010000008">
    <property type="protein sequence ID" value="KAJ8098515.1"/>
    <property type="molecule type" value="Genomic_DNA"/>
</dbReference>
<gene>
    <name evidence="2" type="ORF">POJ06DRAFT_276968</name>
</gene>
<dbReference type="Proteomes" id="UP001217417">
    <property type="component" value="Unassembled WGS sequence"/>
</dbReference>
<reference evidence="2" key="1">
    <citation type="submission" date="2023-03" db="EMBL/GenBank/DDBJ databases">
        <title>Near-Complete genome sequence of Lipomyces tetrasporous NRRL Y-64009, an oleaginous yeast capable of growing on lignocellulosic hydrolysates.</title>
        <authorList>
            <consortium name="Lawrence Berkeley National Laboratory"/>
            <person name="Jagtap S.S."/>
            <person name="Liu J.-J."/>
            <person name="Walukiewicz H.E."/>
            <person name="Pangilinan J."/>
            <person name="Lipzen A."/>
            <person name="Ahrendt S."/>
            <person name="Koriabine M."/>
            <person name="Cobaugh K."/>
            <person name="Salamov A."/>
            <person name="Yoshinaga Y."/>
            <person name="Ng V."/>
            <person name="Daum C."/>
            <person name="Grigoriev I.V."/>
            <person name="Slininger P.J."/>
            <person name="Dien B.S."/>
            <person name="Jin Y.-S."/>
            <person name="Rao C.V."/>
        </authorList>
    </citation>
    <scope>NUCLEOTIDE SEQUENCE</scope>
    <source>
        <strain evidence="2">NRRL Y-64009</strain>
    </source>
</reference>
<evidence type="ECO:0000256" key="1">
    <source>
        <dbReference type="SAM" id="SignalP"/>
    </source>
</evidence>
<feature type="chain" id="PRO_5041940890" evidence="1">
    <location>
        <begin position="17"/>
        <end position="118"/>
    </location>
</feature>
<protein>
    <submittedName>
        <fullName evidence="2">Uncharacterized protein</fullName>
    </submittedName>
</protein>
<accession>A0AAD7VRV3</accession>
<evidence type="ECO:0000313" key="2">
    <source>
        <dbReference type="EMBL" id="KAJ8098515.1"/>
    </source>
</evidence>
<feature type="signal peptide" evidence="1">
    <location>
        <begin position="1"/>
        <end position="16"/>
    </location>
</feature>
<keyword evidence="3" id="KW-1185">Reference proteome</keyword>
<dbReference type="AlphaFoldDB" id="A0AAD7VRV3"/>